<dbReference type="SUPFAM" id="SSF55347">
    <property type="entry name" value="Glyceraldehyde-3-phosphate dehydrogenase-like, C-terminal domain"/>
    <property type="match status" value="1"/>
</dbReference>
<evidence type="ECO:0000259" key="5">
    <source>
        <dbReference type="Pfam" id="PF22725"/>
    </source>
</evidence>
<dbReference type="Proteomes" id="UP001595868">
    <property type="component" value="Unassembled WGS sequence"/>
</dbReference>
<organism evidence="6 7">
    <name type="scientific">Micromonospora zhanjiangensis</name>
    <dbReference type="NCBI Taxonomy" id="1522057"/>
    <lineage>
        <taxon>Bacteria</taxon>
        <taxon>Bacillati</taxon>
        <taxon>Actinomycetota</taxon>
        <taxon>Actinomycetes</taxon>
        <taxon>Micromonosporales</taxon>
        <taxon>Micromonosporaceae</taxon>
        <taxon>Micromonospora</taxon>
    </lineage>
</organism>
<dbReference type="InterPro" id="IPR036291">
    <property type="entry name" value="NAD(P)-bd_dom_sf"/>
</dbReference>
<feature type="domain" description="GFO/IDH/MocA-like oxidoreductase" evidence="5">
    <location>
        <begin position="159"/>
        <end position="274"/>
    </location>
</feature>
<dbReference type="InterPro" id="IPR055170">
    <property type="entry name" value="GFO_IDH_MocA-like_dom"/>
</dbReference>
<dbReference type="Gene3D" id="3.40.50.720">
    <property type="entry name" value="NAD(P)-binding Rossmann-like Domain"/>
    <property type="match status" value="1"/>
</dbReference>
<evidence type="ECO:0000256" key="1">
    <source>
        <dbReference type="ARBA" id="ARBA00010928"/>
    </source>
</evidence>
<evidence type="ECO:0000256" key="2">
    <source>
        <dbReference type="ARBA" id="ARBA00023002"/>
    </source>
</evidence>
<dbReference type="Gene3D" id="3.30.360.10">
    <property type="entry name" value="Dihydrodipicolinate Reductase, domain 2"/>
    <property type="match status" value="1"/>
</dbReference>
<dbReference type="EMBL" id="JBHSBN010000001">
    <property type="protein sequence ID" value="MFC4104524.1"/>
    <property type="molecule type" value="Genomic_DNA"/>
</dbReference>
<name>A0ABV8KEP6_9ACTN</name>
<sequence>MTSEPASTPTVRPDPDPARPPAGDGGERRPTRWGILATGGIAATFVRDLRLVPDAEVVAVGSRAEGTARAFADRHGVPRAYGSWEALAADPDVDVVYVATPHAAHHDAAMTCLRAGRAVLVEKPLTLDRASSAELIDAAHSRGLFLMEAMWMRCDPLVLRARDLVRSGEIGELTSVQADFGLAGPFPAGHRLVDRALGGGALLDLGIYPITLAHLLLGPPDEIRSWAKLSLGGVDENTGVVLGYDSGAIATLSCGLVGRTPTVATLTGTRGRIELPAPFIRPGQLVVHRLDADAPTVLPGELVGSGYQHEAAEVQRCLAAGLLESPLVPHRATLEVMALLDAIRAQIGVSYP</sequence>
<dbReference type="InterPro" id="IPR000683">
    <property type="entry name" value="Gfo/Idh/MocA-like_OxRdtase_N"/>
</dbReference>
<dbReference type="Pfam" id="PF01408">
    <property type="entry name" value="GFO_IDH_MocA"/>
    <property type="match status" value="1"/>
</dbReference>
<dbReference type="PANTHER" id="PTHR22604">
    <property type="entry name" value="OXIDOREDUCTASES"/>
    <property type="match status" value="1"/>
</dbReference>
<feature type="compositionally biased region" description="Polar residues" evidence="3">
    <location>
        <begin position="1"/>
        <end position="10"/>
    </location>
</feature>
<comment type="caution">
    <text evidence="6">The sequence shown here is derived from an EMBL/GenBank/DDBJ whole genome shotgun (WGS) entry which is preliminary data.</text>
</comment>
<dbReference type="PANTHER" id="PTHR22604:SF105">
    <property type="entry name" value="TRANS-1,2-DIHYDROBENZENE-1,2-DIOL DEHYDROGENASE"/>
    <property type="match status" value="1"/>
</dbReference>
<dbReference type="InterPro" id="IPR050984">
    <property type="entry name" value="Gfo/Idh/MocA_domain"/>
</dbReference>
<feature type="region of interest" description="Disordered" evidence="3">
    <location>
        <begin position="1"/>
        <end position="31"/>
    </location>
</feature>
<keyword evidence="7" id="KW-1185">Reference proteome</keyword>
<gene>
    <name evidence="6" type="ORF">ACFOX0_01025</name>
</gene>
<accession>A0ABV8KEP6</accession>
<reference evidence="7" key="1">
    <citation type="journal article" date="2019" name="Int. J. Syst. Evol. Microbiol.">
        <title>The Global Catalogue of Microorganisms (GCM) 10K type strain sequencing project: providing services to taxonomists for standard genome sequencing and annotation.</title>
        <authorList>
            <consortium name="The Broad Institute Genomics Platform"/>
            <consortium name="The Broad Institute Genome Sequencing Center for Infectious Disease"/>
            <person name="Wu L."/>
            <person name="Ma J."/>
        </authorList>
    </citation>
    <scope>NUCLEOTIDE SEQUENCE [LARGE SCALE GENOMIC DNA]</scope>
    <source>
        <strain evidence="7">2902at01</strain>
    </source>
</reference>
<dbReference type="SUPFAM" id="SSF51735">
    <property type="entry name" value="NAD(P)-binding Rossmann-fold domains"/>
    <property type="match status" value="1"/>
</dbReference>
<dbReference type="Pfam" id="PF22725">
    <property type="entry name" value="GFO_IDH_MocA_C3"/>
    <property type="match status" value="1"/>
</dbReference>
<evidence type="ECO:0000256" key="3">
    <source>
        <dbReference type="SAM" id="MobiDB-lite"/>
    </source>
</evidence>
<dbReference type="RefSeq" id="WP_377541458.1">
    <property type="nucleotide sequence ID" value="NZ_JBHSBN010000001.1"/>
</dbReference>
<evidence type="ECO:0000259" key="4">
    <source>
        <dbReference type="Pfam" id="PF01408"/>
    </source>
</evidence>
<evidence type="ECO:0000313" key="6">
    <source>
        <dbReference type="EMBL" id="MFC4104524.1"/>
    </source>
</evidence>
<proteinExistence type="inferred from homology"/>
<comment type="similarity">
    <text evidence="1">Belongs to the Gfo/Idh/MocA family.</text>
</comment>
<feature type="domain" description="Gfo/Idh/MocA-like oxidoreductase N-terminal" evidence="4">
    <location>
        <begin position="32"/>
        <end position="147"/>
    </location>
</feature>
<keyword evidence="2" id="KW-0560">Oxidoreductase</keyword>
<evidence type="ECO:0000313" key="7">
    <source>
        <dbReference type="Proteomes" id="UP001595868"/>
    </source>
</evidence>
<protein>
    <submittedName>
        <fullName evidence="6">Gfo/Idh/MocA family protein</fullName>
    </submittedName>
</protein>